<evidence type="ECO:0000313" key="3">
    <source>
        <dbReference type="Proteomes" id="UP001161325"/>
    </source>
</evidence>
<feature type="signal peptide" evidence="1">
    <location>
        <begin position="1"/>
        <end position="22"/>
    </location>
</feature>
<gene>
    <name evidence="2" type="ORF">rosag_40590</name>
</gene>
<keyword evidence="3" id="KW-1185">Reference proteome</keyword>
<dbReference type="AlphaFoldDB" id="A0AA37QET7"/>
<protein>
    <recommendedName>
        <fullName evidence="4">Porin domain-containing protein</fullName>
    </recommendedName>
</protein>
<name>A0AA37QET7_9BACT</name>
<evidence type="ECO:0008006" key="4">
    <source>
        <dbReference type="Google" id="ProtNLM"/>
    </source>
</evidence>
<evidence type="ECO:0000256" key="1">
    <source>
        <dbReference type="SAM" id="SignalP"/>
    </source>
</evidence>
<reference evidence="2" key="1">
    <citation type="submission" date="2022-08" db="EMBL/GenBank/DDBJ databases">
        <title>Draft genome sequencing of Roseisolibacter agri AW1220.</title>
        <authorList>
            <person name="Tobiishi Y."/>
            <person name="Tonouchi A."/>
        </authorList>
    </citation>
    <scope>NUCLEOTIDE SEQUENCE</scope>
    <source>
        <strain evidence="2">AW1220</strain>
    </source>
</reference>
<feature type="chain" id="PRO_5041313381" description="Porin domain-containing protein" evidence="1">
    <location>
        <begin position="23"/>
        <end position="268"/>
    </location>
</feature>
<sequence>MFLRAPFALGILAGVLPAVSHAQSVLNADVAVASAYVWRGVTFTNRPVIQPDAYVTLTAGRGTVVAGAALNVEPRAYDGARDISVLGAESGTLVTATSLWTEYARPVGIASATLGVAGYVYPHANGIAAAYNTAELYAKLAFGGALAPSLAAYHDVGQVRGTYVEGALRHVVPAGERLSIALGSVVGVNLGQGPDAAGTQTAYFAARGLTHVDLSAAATWTTGATTITPSVHAMLVRDAATRLTAPGEQHRSKLTAGIALGWARTLHR</sequence>
<keyword evidence="1" id="KW-0732">Signal</keyword>
<dbReference type="Pfam" id="PF09694">
    <property type="entry name" value="Gcw_chp"/>
    <property type="match status" value="1"/>
</dbReference>
<dbReference type="InterPro" id="IPR010239">
    <property type="entry name" value="CHP02001"/>
</dbReference>
<comment type="caution">
    <text evidence="2">The sequence shown here is derived from an EMBL/GenBank/DDBJ whole genome shotgun (WGS) entry which is preliminary data.</text>
</comment>
<dbReference type="EMBL" id="BRXS01000006">
    <property type="protein sequence ID" value="GLC27546.1"/>
    <property type="molecule type" value="Genomic_DNA"/>
</dbReference>
<organism evidence="2 3">
    <name type="scientific">Roseisolibacter agri</name>
    <dbReference type="NCBI Taxonomy" id="2014610"/>
    <lineage>
        <taxon>Bacteria</taxon>
        <taxon>Pseudomonadati</taxon>
        <taxon>Gemmatimonadota</taxon>
        <taxon>Gemmatimonadia</taxon>
        <taxon>Gemmatimonadales</taxon>
        <taxon>Gemmatimonadaceae</taxon>
        <taxon>Roseisolibacter</taxon>
    </lineage>
</organism>
<proteinExistence type="predicted"/>
<dbReference type="Proteomes" id="UP001161325">
    <property type="component" value="Unassembled WGS sequence"/>
</dbReference>
<accession>A0AA37QET7</accession>
<evidence type="ECO:0000313" key="2">
    <source>
        <dbReference type="EMBL" id="GLC27546.1"/>
    </source>
</evidence>